<name>K1RFV8_MAGGI</name>
<feature type="region of interest" description="Disordered" evidence="1">
    <location>
        <begin position="35"/>
        <end position="73"/>
    </location>
</feature>
<feature type="compositionally biased region" description="Basic and acidic residues" evidence="1">
    <location>
        <begin position="35"/>
        <end position="44"/>
    </location>
</feature>
<sequence>MGQNSLSYKMLYSDMHKHFIELGDHLVLYYNRGEPMNEGRRQEPDPGGDSLIYEKPRGTPNKLPYNTDWRFPE</sequence>
<dbReference type="EMBL" id="JH816980">
    <property type="protein sequence ID" value="EKC42599.1"/>
    <property type="molecule type" value="Genomic_DNA"/>
</dbReference>
<organism evidence="2">
    <name type="scientific">Magallana gigas</name>
    <name type="common">Pacific oyster</name>
    <name type="synonym">Crassostrea gigas</name>
    <dbReference type="NCBI Taxonomy" id="29159"/>
    <lineage>
        <taxon>Eukaryota</taxon>
        <taxon>Metazoa</taxon>
        <taxon>Spiralia</taxon>
        <taxon>Lophotrochozoa</taxon>
        <taxon>Mollusca</taxon>
        <taxon>Bivalvia</taxon>
        <taxon>Autobranchia</taxon>
        <taxon>Pteriomorphia</taxon>
        <taxon>Ostreida</taxon>
        <taxon>Ostreoidea</taxon>
        <taxon>Ostreidae</taxon>
        <taxon>Magallana</taxon>
    </lineage>
</organism>
<protein>
    <submittedName>
        <fullName evidence="2">Uncharacterized protein</fullName>
    </submittedName>
</protein>
<evidence type="ECO:0000256" key="1">
    <source>
        <dbReference type="SAM" id="MobiDB-lite"/>
    </source>
</evidence>
<gene>
    <name evidence="2" type="ORF">CGI_10026666</name>
</gene>
<accession>K1RFV8</accession>
<dbReference type="HOGENOM" id="CLU_2707233_0_0_1"/>
<evidence type="ECO:0000313" key="2">
    <source>
        <dbReference type="EMBL" id="EKC42599.1"/>
    </source>
</evidence>
<dbReference type="InParanoid" id="K1RFV8"/>
<proteinExistence type="predicted"/>
<dbReference type="AlphaFoldDB" id="K1RFV8"/>
<reference evidence="2" key="1">
    <citation type="journal article" date="2012" name="Nature">
        <title>The oyster genome reveals stress adaptation and complexity of shell formation.</title>
        <authorList>
            <person name="Zhang G."/>
            <person name="Fang X."/>
            <person name="Guo X."/>
            <person name="Li L."/>
            <person name="Luo R."/>
            <person name="Xu F."/>
            <person name="Yang P."/>
            <person name="Zhang L."/>
            <person name="Wang X."/>
            <person name="Qi H."/>
            <person name="Xiong Z."/>
            <person name="Que H."/>
            <person name="Xie Y."/>
            <person name="Holland P.W."/>
            <person name="Paps J."/>
            <person name="Zhu Y."/>
            <person name="Wu F."/>
            <person name="Chen Y."/>
            <person name="Wang J."/>
            <person name="Peng C."/>
            <person name="Meng J."/>
            <person name="Yang L."/>
            <person name="Liu J."/>
            <person name="Wen B."/>
            <person name="Zhang N."/>
            <person name="Huang Z."/>
            <person name="Zhu Q."/>
            <person name="Feng Y."/>
            <person name="Mount A."/>
            <person name="Hedgecock D."/>
            <person name="Xu Z."/>
            <person name="Liu Y."/>
            <person name="Domazet-Loso T."/>
            <person name="Du Y."/>
            <person name="Sun X."/>
            <person name="Zhang S."/>
            <person name="Liu B."/>
            <person name="Cheng P."/>
            <person name="Jiang X."/>
            <person name="Li J."/>
            <person name="Fan D."/>
            <person name="Wang W."/>
            <person name="Fu W."/>
            <person name="Wang T."/>
            <person name="Wang B."/>
            <person name="Zhang J."/>
            <person name="Peng Z."/>
            <person name="Li Y."/>
            <person name="Li N."/>
            <person name="Wang J."/>
            <person name="Chen M."/>
            <person name="He Y."/>
            <person name="Tan F."/>
            <person name="Song X."/>
            <person name="Zheng Q."/>
            <person name="Huang R."/>
            <person name="Yang H."/>
            <person name="Du X."/>
            <person name="Chen L."/>
            <person name="Yang M."/>
            <person name="Gaffney P.M."/>
            <person name="Wang S."/>
            <person name="Luo L."/>
            <person name="She Z."/>
            <person name="Ming Y."/>
            <person name="Huang W."/>
            <person name="Zhang S."/>
            <person name="Huang B."/>
            <person name="Zhang Y."/>
            <person name="Qu T."/>
            <person name="Ni P."/>
            <person name="Miao G."/>
            <person name="Wang J."/>
            <person name="Wang Q."/>
            <person name="Steinberg C.E."/>
            <person name="Wang H."/>
            <person name="Li N."/>
            <person name="Qian L."/>
            <person name="Zhang G."/>
            <person name="Li Y."/>
            <person name="Yang H."/>
            <person name="Liu X."/>
            <person name="Wang J."/>
            <person name="Yin Y."/>
            <person name="Wang J."/>
        </authorList>
    </citation>
    <scope>NUCLEOTIDE SEQUENCE [LARGE SCALE GENOMIC DNA]</scope>
    <source>
        <strain evidence="2">05x7-T-G4-1.051#20</strain>
    </source>
</reference>